<evidence type="ECO:0000256" key="1">
    <source>
        <dbReference type="SAM" id="MobiDB-lite"/>
    </source>
</evidence>
<organism evidence="2 3">
    <name type="scientific">Marssonina brunnea f. sp. multigermtubi (strain MB_m1)</name>
    <name type="common">Marssonina leaf spot fungus</name>
    <dbReference type="NCBI Taxonomy" id="1072389"/>
    <lineage>
        <taxon>Eukaryota</taxon>
        <taxon>Fungi</taxon>
        <taxon>Dikarya</taxon>
        <taxon>Ascomycota</taxon>
        <taxon>Pezizomycotina</taxon>
        <taxon>Leotiomycetes</taxon>
        <taxon>Helotiales</taxon>
        <taxon>Drepanopezizaceae</taxon>
        <taxon>Drepanopeziza</taxon>
    </lineage>
</organism>
<name>K1WRE8_MARBU</name>
<feature type="compositionally biased region" description="Polar residues" evidence="1">
    <location>
        <begin position="248"/>
        <end position="262"/>
    </location>
</feature>
<dbReference type="PANTHER" id="PTHR42068:SF1">
    <property type="entry name" value="YALI0B18964P"/>
    <property type="match status" value="1"/>
</dbReference>
<dbReference type="EMBL" id="JH921441">
    <property type="protein sequence ID" value="EKD15601.1"/>
    <property type="molecule type" value="Genomic_DNA"/>
</dbReference>
<keyword evidence="3" id="KW-1185">Reference proteome</keyword>
<proteinExistence type="predicted"/>
<dbReference type="RefSeq" id="XP_007294118.1">
    <property type="nucleotide sequence ID" value="XM_007294056.1"/>
</dbReference>
<dbReference type="Proteomes" id="UP000006753">
    <property type="component" value="Unassembled WGS sequence"/>
</dbReference>
<feature type="compositionally biased region" description="Basic and acidic residues" evidence="1">
    <location>
        <begin position="172"/>
        <end position="182"/>
    </location>
</feature>
<feature type="compositionally biased region" description="Low complexity" evidence="1">
    <location>
        <begin position="184"/>
        <end position="193"/>
    </location>
</feature>
<feature type="region of interest" description="Disordered" evidence="1">
    <location>
        <begin position="1"/>
        <end position="204"/>
    </location>
</feature>
<reference evidence="2 3" key="1">
    <citation type="journal article" date="2012" name="BMC Genomics">
        <title>Sequencing the genome of Marssonina brunnea reveals fungus-poplar co-evolution.</title>
        <authorList>
            <person name="Zhu S."/>
            <person name="Cao Y.-Z."/>
            <person name="Jiang C."/>
            <person name="Tan B.-Y."/>
            <person name="Wang Z."/>
            <person name="Feng S."/>
            <person name="Zhang L."/>
            <person name="Su X.-H."/>
            <person name="Brejova B."/>
            <person name="Vinar T."/>
            <person name="Xu M."/>
            <person name="Wang M.-X."/>
            <person name="Zhang S.-G."/>
            <person name="Huang M.-R."/>
            <person name="Wu R."/>
            <person name="Zhou Y."/>
        </authorList>
    </citation>
    <scope>NUCLEOTIDE SEQUENCE [LARGE SCALE GENOMIC DNA]</scope>
    <source>
        <strain evidence="2 3">MB_m1</strain>
    </source>
</reference>
<feature type="compositionally biased region" description="Basic and acidic residues" evidence="1">
    <location>
        <begin position="467"/>
        <end position="477"/>
    </location>
</feature>
<feature type="region of interest" description="Disordered" evidence="1">
    <location>
        <begin position="229"/>
        <end position="419"/>
    </location>
</feature>
<dbReference type="KEGG" id="mbe:MBM_06229"/>
<feature type="region of interest" description="Disordered" evidence="1">
    <location>
        <begin position="761"/>
        <end position="796"/>
    </location>
</feature>
<dbReference type="AlphaFoldDB" id="K1WRE8"/>
<feature type="compositionally biased region" description="Polar residues" evidence="1">
    <location>
        <begin position="445"/>
        <end position="460"/>
    </location>
</feature>
<feature type="compositionally biased region" description="Basic residues" evidence="1">
    <location>
        <begin position="905"/>
        <end position="916"/>
    </location>
</feature>
<dbReference type="eggNOG" id="ENOG502S93S">
    <property type="taxonomic scope" value="Eukaryota"/>
</dbReference>
<feature type="compositionally biased region" description="Basic and acidic residues" evidence="1">
    <location>
        <begin position="376"/>
        <end position="385"/>
    </location>
</feature>
<feature type="region of interest" description="Disordered" evidence="1">
    <location>
        <begin position="441"/>
        <end position="520"/>
    </location>
</feature>
<dbReference type="InParanoid" id="K1WRE8"/>
<feature type="compositionally biased region" description="Basic and acidic residues" evidence="1">
    <location>
        <begin position="109"/>
        <end position="123"/>
    </location>
</feature>
<feature type="region of interest" description="Disordered" evidence="1">
    <location>
        <begin position="879"/>
        <end position="929"/>
    </location>
</feature>
<dbReference type="STRING" id="1072389.K1WRE8"/>
<feature type="compositionally biased region" description="Polar residues" evidence="1">
    <location>
        <begin position="96"/>
        <end position="108"/>
    </location>
</feature>
<feature type="region of interest" description="Disordered" evidence="1">
    <location>
        <begin position="814"/>
        <end position="838"/>
    </location>
</feature>
<evidence type="ECO:0000313" key="3">
    <source>
        <dbReference type="Proteomes" id="UP000006753"/>
    </source>
</evidence>
<feature type="compositionally biased region" description="Polar residues" evidence="1">
    <location>
        <begin position="761"/>
        <end position="779"/>
    </location>
</feature>
<protein>
    <submittedName>
        <fullName evidence="2">Uncharacterized protein</fullName>
    </submittedName>
</protein>
<feature type="compositionally biased region" description="Low complexity" evidence="1">
    <location>
        <begin position="83"/>
        <end position="95"/>
    </location>
</feature>
<dbReference type="HOGENOM" id="CLU_006885_0_0_1"/>
<evidence type="ECO:0000313" key="2">
    <source>
        <dbReference type="EMBL" id="EKD15601.1"/>
    </source>
</evidence>
<feature type="compositionally biased region" description="Acidic residues" evidence="1">
    <location>
        <begin position="485"/>
        <end position="503"/>
    </location>
</feature>
<dbReference type="PANTHER" id="PTHR42068">
    <property type="entry name" value="YALI0B18964P"/>
    <property type="match status" value="1"/>
</dbReference>
<dbReference type="OMA" id="QAQIQMT"/>
<sequence length="929" mass="99482">MPKFSKGFGRRKSTLNELHDSRGAGVESSFKVIEREDPASNSSNGGRNLGKATTVPPLGPKTSVLADDDNLFENIYNRDSGASNTNTMSTTDNSSRLSAASTAPSSTDVPRREDWKSPHDKPFSDIPVPPVPKSTSAFSLKNAGRTLSWGRYNKSTSPLPAKETPPDSPDIEDSKSSGRERAVTASSYASTATPPKLEEKDLGLSLGGDFSEMFSGGFGTRRSVVLETETNRALTRSPETVPPGPVSANRSLTASRFNQPSPLSIDRNQEVEPSPYSWSSQHSHDGLMGNSSPAFARHNTPPPVPKHAAPRPNDSASSYAKIEKSGGAANASSGLQRSSANMEPKRKPNLEFGDAADEEARLLRESMGSVTQHTNEPGHDSRVHDSWTLPSTTAYKVDDSRLASWGTGSDTTPKAKKPLAKMSEENMFDVQIAASAGLAQRFNERSLSPPTQQNAPQNKVMTPAQFERYKQDQERLRTSGGPMKEEEEEEEEEEPYDDDEDEAEKNKQLAKQRRKQEAHMAVYRQQMMKVTGEAIPPPRPSVLATQSSPNLALPANVEEAEEEDEEVPLAILQAHGFPNKGKQQMRSMGSNPNLRSSAGGVVTGAGGGNLPVFARNLPQDPYVGAGLVNPMHRESLQYGGGAGSVNGEPPRGLPPGGLVGVIATEERSRAMRRGSPNPQGGFGASTQGGGFNPMMGMQPPAVGSPYNGMGPAPMGGMGPGGMGHMPPMMISPGDQAQIQMSQQMSQFMAMQLQFMQLMATGGQSNSPNQMLSPVENQRPGSAHHTRPGSAHLQGASHQRAMTLLDPNAVPWMNSGGGSQYSPSQGGYAPSIAPSERSNVGLPGRYRPVSQAPPQVQHNKARTNTMSGALHGWGDLNGTTIKAGKKPANVSDEDDDEAWAAMKQKREQKKSLWKTKKGKEDTNGIPGYAL</sequence>
<gene>
    <name evidence="2" type="ORF">MBM_06229</name>
</gene>
<dbReference type="OrthoDB" id="5396252at2759"/>
<accession>K1WRE8</accession>
<feature type="compositionally biased region" description="Polar residues" evidence="1">
    <location>
        <begin position="330"/>
        <end position="341"/>
    </location>
</feature>
<dbReference type="GeneID" id="18762164"/>